<sequence>MFQPDFFAAEGNAERAAPQAAPALDLPGLLDRLTSVCERPRYSFMVLNLIAQASAQSGSAGPYVREGDRLVPVRDWLCDALVPVARRDPRRLAIADKVRAELEQRNELPADAAVAARLITAEVQKRIRLSGRTNVSRAVSELVKAGLMQRHYQGYRVDHHNRGAQRQAVYTITDEVRRALYPGHEFARNDRRPADGNGEHRRSSHAAQAQSATKTRAPR</sequence>
<geneLocation type="plasmid" evidence="3">
    <name>psclo_2 dna</name>
</geneLocation>
<evidence type="ECO:0000313" key="2">
    <source>
        <dbReference type="EMBL" id="BAV66513.1"/>
    </source>
</evidence>
<evidence type="ECO:0000313" key="3">
    <source>
        <dbReference type="Proteomes" id="UP000218272"/>
    </source>
</evidence>
<keyword evidence="2" id="KW-0614">Plasmid</keyword>
<proteinExistence type="predicted"/>
<dbReference type="AlphaFoldDB" id="A0A1E1F7L7"/>
<evidence type="ECO:0000256" key="1">
    <source>
        <dbReference type="SAM" id="MobiDB-lite"/>
    </source>
</evidence>
<feature type="region of interest" description="Disordered" evidence="1">
    <location>
        <begin position="183"/>
        <end position="219"/>
    </location>
</feature>
<protein>
    <submittedName>
        <fullName evidence="2">Uncharacterized protein</fullName>
    </submittedName>
</protein>
<dbReference type="GeneID" id="44135335"/>
<dbReference type="EMBL" id="AP017656">
    <property type="protein sequence ID" value="BAV66513.1"/>
    <property type="molecule type" value="Genomic_DNA"/>
</dbReference>
<keyword evidence="3" id="KW-1185">Reference proteome</keyword>
<dbReference type="Proteomes" id="UP000218272">
    <property type="component" value="Plasmid pSCLO_2"/>
</dbReference>
<accession>A0A1E1F7L7</accession>
<name>A0A1E1F7L7_9SPHN</name>
<feature type="compositionally biased region" description="Basic and acidic residues" evidence="1">
    <location>
        <begin position="185"/>
        <end position="201"/>
    </location>
</feature>
<gene>
    <name evidence="2" type="ORF">SCLO_2001800</name>
</gene>
<organism evidence="2 3">
    <name type="scientific">Sphingobium cloacae</name>
    <dbReference type="NCBI Taxonomy" id="120107"/>
    <lineage>
        <taxon>Bacteria</taxon>
        <taxon>Pseudomonadati</taxon>
        <taxon>Pseudomonadota</taxon>
        <taxon>Alphaproteobacteria</taxon>
        <taxon>Sphingomonadales</taxon>
        <taxon>Sphingomonadaceae</taxon>
        <taxon>Sphingobium</taxon>
    </lineage>
</organism>
<dbReference type="RefSeq" id="WP_082731042.1">
    <property type="nucleotide sequence ID" value="NZ_AP017656.1"/>
</dbReference>
<reference evidence="2 3" key="1">
    <citation type="submission" date="2016-10" db="EMBL/GenBank/DDBJ databases">
        <title>Complete Genome Sequence of the Nonylphenol-Degrading Bacterium Sphingobium cloacae JCM 10874T.</title>
        <authorList>
            <person name="Ootsuka M."/>
            <person name="Nishizawa T."/>
            <person name="Ohta H."/>
        </authorList>
    </citation>
    <scope>NUCLEOTIDE SEQUENCE [LARGE SCALE GENOMIC DNA]</scope>
    <source>
        <strain evidence="2 3">JCM 10874</strain>
        <plasmid evidence="3">psclo_2 dna</plasmid>
    </source>
</reference>
<dbReference type="KEGG" id="sclo:SCLO_2001800"/>